<feature type="domain" description="MmeI-like helicase spacer" evidence="6">
    <location>
        <begin position="233"/>
        <end position="304"/>
    </location>
</feature>
<dbReference type="KEGG" id="lvs:LOKVESSMR4R_02009"/>
<reference evidence="9 10" key="1">
    <citation type="submission" date="2017-05" db="EMBL/GenBank/DDBJ databases">
        <title>Genome Sequence of Loktanella vestfoldensis Strain SMR4r Isolated from a Culture of the Diatom Skeletonema marinoi.</title>
        <authorList>
            <person name="Topel M."/>
            <person name="Pinder M.I.M."/>
            <person name="Johansson O.N."/>
            <person name="Kourtchenko O."/>
            <person name="Godhe A."/>
            <person name="Clarke A.K."/>
        </authorList>
    </citation>
    <scope>NUCLEOTIDE SEQUENCE [LARGE SCALE GENOMIC DNA]</scope>
    <source>
        <strain evidence="9 10">SMR4r</strain>
    </source>
</reference>
<dbReference type="InterPro" id="IPR046817">
    <property type="entry name" value="MmeI_N"/>
</dbReference>
<dbReference type="PANTHER" id="PTHR33841">
    <property type="entry name" value="DNA METHYLTRANSFERASE YEEA-RELATED"/>
    <property type="match status" value="1"/>
</dbReference>
<gene>
    <name evidence="9" type="ORF">LOKVESSMR4R_02009</name>
</gene>
<dbReference type="Pfam" id="PF20465">
    <property type="entry name" value="MmeI_hel"/>
    <property type="match status" value="1"/>
</dbReference>
<evidence type="ECO:0000313" key="9">
    <source>
        <dbReference type="EMBL" id="ARU01321.1"/>
    </source>
</evidence>
<keyword evidence="2 9" id="KW-0489">Methyltransferase</keyword>
<sequence length="1152" mass="127338">MQINDFIDRWKNSGGSERANFQTFANELCDALGVPRPAPATETATANSYCFEHLVTFIHTGSQTRGFVDLYRAGHFVMEAKQGVAAAVDDAQPALLPDLPSATRKGHGTRGTRRWDDTMLRARNQADGYARAVSRKDGWPPFLLVVDVGHVIEVYADFSGQGQGYTQYPDGNRYRITLDDLRNEATRDRLRTIWTDPHALDPSKIAAQVTREVADRLAALGKSFEGQGHEPEAVARFLMRCLFTMFAEDVELIPHNSFSDLLKRLRGHPEHAAPALKGLWETMNTGGFSQVLTIDLKRFNGGLFKEADALPLSNVQLSLLIDAASRDWREVEPAIFGTLLERALDKKQRHKLGAHYTPRAYVERLVVPTIMDPLRSDWRDVQAAALTLAAQGRDDDARAAVRAFHDQLCEIRVLDPACGSGNFLYVALELMKRLEGEVTALLAELGEDQANLSLAGHTVDPHQFLGIELNPWAAAVAELVLWIGYLQWHFRTHGTASPAEPVLRDFRNIENRDAVLTYQGTQPRLDDAGAPVTRWDGTSTILHPVTGEQVPDAAARVAVLDYIKPAPAKWPEADFIIGNPPFIGASRMRDALGDGYAEALWKAYPKMPQSADFVMFWWEKAALAARAWKPVTDKTRAKGTRRFGLITTNSLRQTFNRKVLEPHLADPKTPLSLTYAIPDHPWVDAGDGAAVRIAMTVAEKGKATGRLLTVTEEVKGEAEAEGRAVRFDIQKGKIFGNLRIGADVAGAMPLKANDGISSPGVKLHGAGFIVTPATARALGLGTVTGLENHVREYRNGRDLMANSRGVMVIDLFGLTAADVRERFPAIYQHVSDNVKPERDQNNRETYKRNWWIHGEPRKDLRPALKGLSRYIATVETTKHRVFQFVEGHTLPDNMLIAIGLNDAAALAVLTSRFHVTWALKAGGTLEDRPRYNKTVCFDPFPFPDPTEAQKAHLRSLGEQLDAHRKAQQAAHPKLTLTAMYNVLEKLRAGDRIEGKDKDIYDQGLVGILRDLHDQIDAAVADAYGWPADLSDDDILHRLVDLNRTRAAEEARGLIRWLRPEYQNPAGHAATVKADQGAMDLGPAVTTAKDPWPKTLPEQIKAVRAALTDMGEATPEQVARQFARGRASTVQPLLESLTALGQARLTDKGRFAA</sequence>
<feature type="domain" description="MmeI-like target recognition" evidence="7">
    <location>
        <begin position="878"/>
        <end position="944"/>
    </location>
</feature>
<dbReference type="InterPro" id="IPR050953">
    <property type="entry name" value="N4_N6_ade-DNA_methylase"/>
</dbReference>
<dbReference type="GO" id="GO:0032259">
    <property type="term" value="P:methylation"/>
    <property type="evidence" value="ECO:0007669"/>
    <property type="project" value="UniProtKB-KW"/>
</dbReference>
<comment type="catalytic activity">
    <reaction evidence="4">
        <text>a 2'-deoxyadenosine in DNA + S-adenosyl-L-methionine = an N(6)-methyl-2'-deoxyadenosine in DNA + S-adenosyl-L-homocysteine + H(+)</text>
        <dbReference type="Rhea" id="RHEA:15197"/>
        <dbReference type="Rhea" id="RHEA-COMP:12418"/>
        <dbReference type="Rhea" id="RHEA-COMP:12419"/>
        <dbReference type="ChEBI" id="CHEBI:15378"/>
        <dbReference type="ChEBI" id="CHEBI:57856"/>
        <dbReference type="ChEBI" id="CHEBI:59789"/>
        <dbReference type="ChEBI" id="CHEBI:90615"/>
        <dbReference type="ChEBI" id="CHEBI:90616"/>
        <dbReference type="EC" id="2.1.1.72"/>
    </reaction>
</comment>
<dbReference type="Proteomes" id="UP000195273">
    <property type="component" value="Chromosome"/>
</dbReference>
<dbReference type="Gene3D" id="3.40.50.150">
    <property type="entry name" value="Vaccinia Virus protein VP39"/>
    <property type="match status" value="1"/>
</dbReference>
<dbReference type="PRINTS" id="PR00507">
    <property type="entry name" value="N12N6MTFRASE"/>
</dbReference>
<dbReference type="InterPro" id="IPR046819">
    <property type="entry name" value="MmeI_hel"/>
</dbReference>
<dbReference type="Pfam" id="PF20464">
    <property type="entry name" value="MmeI_N"/>
    <property type="match status" value="1"/>
</dbReference>
<feature type="domain" description="MmeI-like DNA-methyltransferase" evidence="8">
    <location>
        <begin position="397"/>
        <end position="695"/>
    </location>
</feature>
<dbReference type="EMBL" id="CP021431">
    <property type="protein sequence ID" value="ARU01321.1"/>
    <property type="molecule type" value="Genomic_DNA"/>
</dbReference>
<accession>A0A1Y0ED51</accession>
<evidence type="ECO:0000259" key="8">
    <source>
        <dbReference type="Pfam" id="PF20473"/>
    </source>
</evidence>
<evidence type="ECO:0000259" key="7">
    <source>
        <dbReference type="Pfam" id="PF20466"/>
    </source>
</evidence>
<evidence type="ECO:0000256" key="2">
    <source>
        <dbReference type="ARBA" id="ARBA00022603"/>
    </source>
</evidence>
<name>A0A1Y0ED51_9RHOB</name>
<feature type="domain" description="MmeI-like N-terminal" evidence="5">
    <location>
        <begin position="3"/>
        <end position="225"/>
    </location>
</feature>
<dbReference type="EC" id="2.1.1.72" evidence="1"/>
<protein>
    <recommendedName>
        <fullName evidence="1">site-specific DNA-methyltransferase (adenine-specific)</fullName>
        <ecNumber evidence="1">2.1.1.72</ecNumber>
    </recommendedName>
</protein>
<organism evidence="9 10">
    <name type="scientific">Yoonia vestfoldensis</name>
    <dbReference type="NCBI Taxonomy" id="245188"/>
    <lineage>
        <taxon>Bacteria</taxon>
        <taxon>Pseudomonadati</taxon>
        <taxon>Pseudomonadota</taxon>
        <taxon>Alphaproteobacteria</taxon>
        <taxon>Rhodobacterales</taxon>
        <taxon>Paracoccaceae</taxon>
        <taxon>Yoonia</taxon>
    </lineage>
</organism>
<evidence type="ECO:0000256" key="1">
    <source>
        <dbReference type="ARBA" id="ARBA00011900"/>
    </source>
</evidence>
<dbReference type="InterPro" id="IPR002052">
    <property type="entry name" value="DNA_methylase_N6_adenine_CS"/>
</dbReference>
<keyword evidence="10" id="KW-1185">Reference proteome</keyword>
<dbReference type="GO" id="GO:0009007">
    <property type="term" value="F:site-specific DNA-methyltransferase (adenine-specific) activity"/>
    <property type="evidence" value="ECO:0007669"/>
    <property type="project" value="UniProtKB-EC"/>
</dbReference>
<dbReference type="Pfam" id="PF20466">
    <property type="entry name" value="MmeI_TRD"/>
    <property type="match status" value="1"/>
</dbReference>
<dbReference type="RefSeq" id="WP_204248657.1">
    <property type="nucleotide sequence ID" value="NZ_CP021431.1"/>
</dbReference>
<dbReference type="InterPro" id="IPR029063">
    <property type="entry name" value="SAM-dependent_MTases_sf"/>
</dbReference>
<dbReference type="GO" id="GO:0003676">
    <property type="term" value="F:nucleic acid binding"/>
    <property type="evidence" value="ECO:0007669"/>
    <property type="project" value="InterPro"/>
</dbReference>
<evidence type="ECO:0000256" key="3">
    <source>
        <dbReference type="ARBA" id="ARBA00022679"/>
    </source>
</evidence>
<dbReference type="AlphaFoldDB" id="A0A1Y0ED51"/>
<dbReference type="InterPro" id="IPR046820">
    <property type="entry name" value="MmeI_TRD"/>
</dbReference>
<dbReference type="PROSITE" id="PS00092">
    <property type="entry name" value="N6_MTASE"/>
    <property type="match status" value="1"/>
</dbReference>
<dbReference type="REBASE" id="202162">
    <property type="entry name" value="LveSMR4rORF2009P"/>
</dbReference>
<evidence type="ECO:0000259" key="5">
    <source>
        <dbReference type="Pfam" id="PF20464"/>
    </source>
</evidence>
<dbReference type="InterPro" id="IPR046816">
    <property type="entry name" value="MmeI_Mtase"/>
</dbReference>
<evidence type="ECO:0000256" key="4">
    <source>
        <dbReference type="ARBA" id="ARBA00047942"/>
    </source>
</evidence>
<dbReference type="SUPFAM" id="SSF53335">
    <property type="entry name" value="S-adenosyl-L-methionine-dependent methyltransferases"/>
    <property type="match status" value="1"/>
</dbReference>
<dbReference type="Pfam" id="PF20473">
    <property type="entry name" value="MmeI_Mtase"/>
    <property type="match status" value="1"/>
</dbReference>
<evidence type="ECO:0000259" key="6">
    <source>
        <dbReference type="Pfam" id="PF20465"/>
    </source>
</evidence>
<evidence type="ECO:0000313" key="10">
    <source>
        <dbReference type="Proteomes" id="UP000195273"/>
    </source>
</evidence>
<keyword evidence="3 9" id="KW-0808">Transferase</keyword>
<proteinExistence type="predicted"/>
<dbReference type="PANTHER" id="PTHR33841:SF1">
    <property type="entry name" value="DNA METHYLTRANSFERASE A"/>
    <property type="match status" value="1"/>
</dbReference>